<comment type="caution">
    <text evidence="2">The sequence shown here is derived from an EMBL/GenBank/DDBJ whole genome shotgun (WGS) entry which is preliminary data.</text>
</comment>
<dbReference type="EMBL" id="JANPWB010000010">
    <property type="protein sequence ID" value="KAJ1146176.1"/>
    <property type="molecule type" value="Genomic_DNA"/>
</dbReference>
<dbReference type="AlphaFoldDB" id="A0AAV7R0Q6"/>
<sequence>MAAAAPLTEPILRRPPAWDQRSCWWVGGARSGSPLSLRVLTSQEHLANVLRRARDGVPPPGRWPPRLLEEADSSVAAPPGRSAALDVLLGGVGHTERIPPPLLDFGAPGAPCRYDTASPGRSA</sequence>
<protein>
    <submittedName>
        <fullName evidence="2">Uncharacterized protein</fullName>
    </submittedName>
</protein>
<evidence type="ECO:0000313" key="3">
    <source>
        <dbReference type="Proteomes" id="UP001066276"/>
    </source>
</evidence>
<evidence type="ECO:0000256" key="1">
    <source>
        <dbReference type="SAM" id="MobiDB-lite"/>
    </source>
</evidence>
<dbReference type="Proteomes" id="UP001066276">
    <property type="component" value="Chromosome 6"/>
</dbReference>
<reference evidence="2" key="1">
    <citation type="journal article" date="2022" name="bioRxiv">
        <title>Sequencing and chromosome-scale assembly of the giantPleurodeles waltlgenome.</title>
        <authorList>
            <person name="Brown T."/>
            <person name="Elewa A."/>
            <person name="Iarovenko S."/>
            <person name="Subramanian E."/>
            <person name="Araus A.J."/>
            <person name="Petzold A."/>
            <person name="Susuki M."/>
            <person name="Suzuki K.-i.T."/>
            <person name="Hayashi T."/>
            <person name="Toyoda A."/>
            <person name="Oliveira C."/>
            <person name="Osipova E."/>
            <person name="Leigh N.D."/>
            <person name="Simon A."/>
            <person name="Yun M.H."/>
        </authorList>
    </citation>
    <scope>NUCLEOTIDE SEQUENCE</scope>
    <source>
        <strain evidence="2">20211129_DDA</strain>
        <tissue evidence="2">Liver</tissue>
    </source>
</reference>
<name>A0AAV7R0Q6_PLEWA</name>
<gene>
    <name evidence="2" type="ORF">NDU88_012457</name>
</gene>
<organism evidence="2 3">
    <name type="scientific">Pleurodeles waltl</name>
    <name type="common">Iberian ribbed newt</name>
    <dbReference type="NCBI Taxonomy" id="8319"/>
    <lineage>
        <taxon>Eukaryota</taxon>
        <taxon>Metazoa</taxon>
        <taxon>Chordata</taxon>
        <taxon>Craniata</taxon>
        <taxon>Vertebrata</taxon>
        <taxon>Euteleostomi</taxon>
        <taxon>Amphibia</taxon>
        <taxon>Batrachia</taxon>
        <taxon>Caudata</taxon>
        <taxon>Salamandroidea</taxon>
        <taxon>Salamandridae</taxon>
        <taxon>Pleurodelinae</taxon>
        <taxon>Pleurodeles</taxon>
    </lineage>
</organism>
<proteinExistence type="predicted"/>
<evidence type="ECO:0000313" key="2">
    <source>
        <dbReference type="EMBL" id="KAJ1146176.1"/>
    </source>
</evidence>
<accession>A0AAV7R0Q6</accession>
<keyword evidence="3" id="KW-1185">Reference proteome</keyword>
<feature type="region of interest" description="Disordered" evidence="1">
    <location>
        <begin position="100"/>
        <end position="123"/>
    </location>
</feature>